<evidence type="ECO:0000256" key="1">
    <source>
        <dbReference type="ARBA" id="ARBA00004141"/>
    </source>
</evidence>
<evidence type="ECO:0000256" key="7">
    <source>
        <dbReference type="SAM" id="Phobius"/>
    </source>
</evidence>
<feature type="transmembrane region" description="Helical" evidence="7">
    <location>
        <begin position="185"/>
        <end position="205"/>
    </location>
</feature>
<dbReference type="GO" id="GO:0006644">
    <property type="term" value="P:phospholipid metabolic process"/>
    <property type="evidence" value="ECO:0007669"/>
    <property type="project" value="InterPro"/>
</dbReference>
<dbReference type="SUPFAM" id="SSF48317">
    <property type="entry name" value="Acid phosphatase/Vanadium-dependent haloperoxidase"/>
    <property type="match status" value="1"/>
</dbReference>
<evidence type="ECO:0000313" key="9">
    <source>
        <dbReference type="EMBL" id="BFF96848.1"/>
    </source>
</evidence>
<comment type="subcellular location">
    <subcellularLocation>
        <location evidence="1">Membrane</location>
        <topology evidence="1">Multi-pass membrane protein</topology>
    </subcellularLocation>
</comment>
<dbReference type="InterPro" id="IPR036938">
    <property type="entry name" value="PAP2/HPO_sf"/>
</dbReference>
<gene>
    <name evidence="9" type="ORF">DMAD_05395</name>
</gene>
<reference evidence="9 10" key="1">
    <citation type="submission" date="2024-02" db="EMBL/GenBank/DDBJ databases">
        <title>A chromosome-level genome assembly of Drosophila madeirensis, a fruit fly species endemic to Madeira island.</title>
        <authorList>
            <person name="Tomihara K."/>
            <person name="Llopart A."/>
            <person name="Yamamoto D."/>
        </authorList>
    </citation>
    <scope>NUCLEOTIDE SEQUENCE [LARGE SCALE GENOMIC DNA]</scope>
    <source>
        <strain evidence="9 10">RF1</strain>
    </source>
</reference>
<dbReference type="PANTHER" id="PTHR10165:SF197">
    <property type="entry name" value="FI04477P-RELATED"/>
    <property type="match status" value="1"/>
</dbReference>
<accession>A0AAU9FM01</accession>
<dbReference type="AlphaFoldDB" id="A0AAU9FM01"/>
<proteinExistence type="inferred from homology"/>
<evidence type="ECO:0000256" key="5">
    <source>
        <dbReference type="ARBA" id="ARBA00023136"/>
    </source>
</evidence>
<dbReference type="Pfam" id="PF01569">
    <property type="entry name" value="PAP2"/>
    <property type="match status" value="1"/>
</dbReference>
<dbReference type="EMBL" id="AP029265">
    <property type="protein sequence ID" value="BFF96848.1"/>
    <property type="molecule type" value="Genomic_DNA"/>
</dbReference>
<feature type="transmembrane region" description="Helical" evidence="7">
    <location>
        <begin position="58"/>
        <end position="77"/>
    </location>
</feature>
<dbReference type="InterPro" id="IPR000326">
    <property type="entry name" value="PAP2/HPO"/>
</dbReference>
<dbReference type="Proteomes" id="UP001500889">
    <property type="component" value="Chromosome J"/>
</dbReference>
<feature type="transmembrane region" description="Helical" evidence="7">
    <location>
        <begin position="243"/>
        <end position="262"/>
    </location>
</feature>
<dbReference type="Gene3D" id="1.20.144.10">
    <property type="entry name" value="Phosphatidic acid phosphatase type 2/haloperoxidase"/>
    <property type="match status" value="1"/>
</dbReference>
<evidence type="ECO:0000259" key="8">
    <source>
        <dbReference type="SMART" id="SM00014"/>
    </source>
</evidence>
<keyword evidence="5 7" id="KW-0472">Membrane</keyword>
<dbReference type="CDD" id="cd03384">
    <property type="entry name" value="PAP2_wunen"/>
    <property type="match status" value="1"/>
</dbReference>
<keyword evidence="4 7" id="KW-1133">Transmembrane helix</keyword>
<evidence type="ECO:0000313" key="10">
    <source>
        <dbReference type="Proteomes" id="UP001500889"/>
    </source>
</evidence>
<feature type="transmembrane region" description="Helical" evidence="7">
    <location>
        <begin position="108"/>
        <end position="127"/>
    </location>
</feature>
<feature type="transmembrane region" description="Helical" evidence="7">
    <location>
        <begin position="7"/>
        <end position="27"/>
    </location>
</feature>
<name>A0AAU9FM01_DROMD</name>
<feature type="region of interest" description="Disordered" evidence="6">
    <location>
        <begin position="278"/>
        <end position="310"/>
    </location>
</feature>
<dbReference type="GO" id="GO:0008195">
    <property type="term" value="F:phosphatidate phosphatase activity"/>
    <property type="evidence" value="ECO:0007669"/>
    <property type="project" value="TreeGrafter"/>
</dbReference>
<protein>
    <submittedName>
        <fullName evidence="9">Phosphatidate phosphatase</fullName>
    </submittedName>
</protein>
<dbReference type="GO" id="GO:0046839">
    <property type="term" value="P:phospholipid dephosphorylation"/>
    <property type="evidence" value="ECO:0007669"/>
    <property type="project" value="TreeGrafter"/>
</dbReference>
<evidence type="ECO:0000256" key="6">
    <source>
        <dbReference type="SAM" id="MobiDB-lite"/>
    </source>
</evidence>
<feature type="transmembrane region" description="Helical" evidence="7">
    <location>
        <begin position="212"/>
        <end position="231"/>
    </location>
</feature>
<keyword evidence="10" id="KW-1185">Reference proteome</keyword>
<evidence type="ECO:0000256" key="3">
    <source>
        <dbReference type="ARBA" id="ARBA00022692"/>
    </source>
</evidence>
<evidence type="ECO:0000256" key="2">
    <source>
        <dbReference type="ARBA" id="ARBA00008816"/>
    </source>
</evidence>
<dbReference type="PANTHER" id="PTHR10165">
    <property type="entry name" value="LIPID PHOSPHATE PHOSPHATASE"/>
    <property type="match status" value="1"/>
</dbReference>
<sequence>MSKYTKLARGICDLLIWAALSVGSLLLHKWGKPFKRGFFCGDESLAYPYRESSFEHQLVLAIAFGVPTSVIVVVELFKQLPGGAPRENSGKRDGCRLGHRVAQLYKQVIFYLFGLAMVAFTTMLSKVCIGRLRPHFYAVCQPMLPDGSTCQDAQNQGRYIDSYTCSNANMTDFNFRQLNQSFPSGHASIIMFAMLYLAIYLQAALSTRVSKLLKHLLQFLFVMFGWYVSLTRITDYHHHWSDVLAGAVMGVLLACLTGAYVADLFAFKRWPKNGYSANTLRKPQVSPKSSTKSQAGTAQTTTASSGGQPPALPAYTFGTLPYLAAHPAQAQYAQTYHNYGYVP</sequence>
<dbReference type="SMART" id="SM00014">
    <property type="entry name" value="acidPPc"/>
    <property type="match status" value="1"/>
</dbReference>
<dbReference type="InterPro" id="IPR043216">
    <property type="entry name" value="PAP-like"/>
</dbReference>
<feature type="compositionally biased region" description="Low complexity" evidence="6">
    <location>
        <begin position="289"/>
        <end position="308"/>
    </location>
</feature>
<keyword evidence="3 7" id="KW-0812">Transmembrane</keyword>
<comment type="similarity">
    <text evidence="2">Belongs to the PA-phosphatase related phosphoesterase family.</text>
</comment>
<feature type="domain" description="Phosphatidic acid phosphatase type 2/haloperoxidase" evidence="8">
    <location>
        <begin position="108"/>
        <end position="258"/>
    </location>
</feature>
<organism evidence="9 10">
    <name type="scientific">Drosophila madeirensis</name>
    <name type="common">Fruit fly</name>
    <dbReference type="NCBI Taxonomy" id="30013"/>
    <lineage>
        <taxon>Eukaryota</taxon>
        <taxon>Metazoa</taxon>
        <taxon>Ecdysozoa</taxon>
        <taxon>Arthropoda</taxon>
        <taxon>Hexapoda</taxon>
        <taxon>Insecta</taxon>
        <taxon>Pterygota</taxon>
        <taxon>Neoptera</taxon>
        <taxon>Endopterygota</taxon>
        <taxon>Diptera</taxon>
        <taxon>Brachycera</taxon>
        <taxon>Muscomorpha</taxon>
        <taxon>Ephydroidea</taxon>
        <taxon>Drosophilidae</taxon>
        <taxon>Drosophila</taxon>
        <taxon>Sophophora</taxon>
    </lineage>
</organism>
<evidence type="ECO:0000256" key="4">
    <source>
        <dbReference type="ARBA" id="ARBA00022989"/>
    </source>
</evidence>
<dbReference type="GO" id="GO:0007165">
    <property type="term" value="P:signal transduction"/>
    <property type="evidence" value="ECO:0007669"/>
    <property type="project" value="TreeGrafter"/>
</dbReference>
<dbReference type="GO" id="GO:0005886">
    <property type="term" value="C:plasma membrane"/>
    <property type="evidence" value="ECO:0007669"/>
    <property type="project" value="TreeGrafter"/>
</dbReference>